<evidence type="ECO:0008006" key="4">
    <source>
        <dbReference type="Google" id="ProtNLM"/>
    </source>
</evidence>
<feature type="compositionally biased region" description="Basic and acidic residues" evidence="1">
    <location>
        <begin position="983"/>
        <end position="1005"/>
    </location>
</feature>
<feature type="compositionally biased region" description="Low complexity" evidence="1">
    <location>
        <begin position="601"/>
        <end position="615"/>
    </location>
</feature>
<evidence type="ECO:0000313" key="2">
    <source>
        <dbReference type="EMBL" id="CEM16402.1"/>
    </source>
</evidence>
<dbReference type="EMBL" id="CDMY01000477">
    <property type="protein sequence ID" value="CEM16402.1"/>
    <property type="molecule type" value="Genomic_DNA"/>
</dbReference>
<reference evidence="2 3" key="1">
    <citation type="submission" date="2014-11" db="EMBL/GenBank/DDBJ databases">
        <authorList>
            <person name="Zhu J."/>
            <person name="Qi W."/>
            <person name="Song R."/>
        </authorList>
    </citation>
    <scope>NUCLEOTIDE SEQUENCE [LARGE SCALE GENOMIC DNA]</scope>
</reference>
<dbReference type="Proteomes" id="UP000041254">
    <property type="component" value="Unassembled WGS sequence"/>
</dbReference>
<name>A0A0G4FPL9_VITBC</name>
<feature type="region of interest" description="Disordered" evidence="1">
    <location>
        <begin position="905"/>
        <end position="1008"/>
    </location>
</feature>
<accession>A0A0G4FPL9</accession>
<feature type="region of interest" description="Disordered" evidence="1">
    <location>
        <begin position="819"/>
        <end position="865"/>
    </location>
</feature>
<sequence length="1078" mass="118730">MEDRHADNNYSGDGATDAKSVLERIFQGSVPPSRHVSAAPAAHETLLQRHIGVFQKYAASSQPCKSLQQEFDRLFRDVRARLQYMRVYAVAVRHRSRRFCELIGDLQFKITQNREGGGGGEAHSAESSARGLSGVSKLRQQVLIEERDKRYKQELAAAKKDYSSLRGPADKIDFEVKKARVMYAELLQLRVSKLYATLGTAQDGMHVRLALQALLKAGLPPNSILGRWPSIKLASVRSERGRQQLVWISRFNLTYAQLEMELRHLKDDMTSRRQSACRSAETSLLALVNTHPIARRDELKRIYLLGTGSMCWDPAAPSEPQHDAQEHVDVANMSPDEFHYHVRRKYGTLVAAWCYFDSRSSKNNSVTKREFLKGLRAMFPTTPIQIGDAAMLFDRLNRTKSRTLTFEQFARTGRRSSSRLLSVDSAASLPSPLASLMESSIPAFPPAGRLTADGIHAAIMNIAHPLSPSPPPIPAAAETRLPTSTQSCHTLCKFGMSPVEHSLMEEDSCTTDGYHYEPVDLAALRDAMIEYRVGHKLSTEGGGPEIDATDEETHFPPSSYRSHSATSASAGSSYSSDSSTAPPKRTAANRRRSQIDQTATAVPAEAAQESPPASAMTSQGREMASDRYVVRNENGAVVLWPPKGRTKGRVSQWVETGLLRDEDLRNSVIGALPPKRKLTAKTLRMRSILVDSSDHASSATTAAEDQHAPAPPKTAGPASPAAKSRRVSSVTPGYHIRFSQDQVMTGERPAGGRREPKGASKAGKPVQRRREHDGSATKKTTLGTLEALEEAIDTLAAATGLPNPWQDIEGLAHCVDRHPHPPGIDLPPLHELPDPEAAEGTGMKVSAAEQDSSTRRRSSQQSDARLVTAQRTLLPPMQALLPPHTASGDAQDVSMVKDMSLSVGAGSAPPTLSHFPSQEPLDAPRIQTAPTFAPEPKKRYDREEGIRLLYTSMKERRGRSPQNGSPRHRAPRMREGSQTGSRSRQESRSSSDGGRARERQSDRFDGQSVIGWHNIEKISAVQHEINRRVAHIEDMKIQAAHHLWHEMVESVGRGEEFPPTIGEGQREFKRYQGPSKQT</sequence>
<feature type="region of interest" description="Disordered" evidence="1">
    <location>
        <begin position="694"/>
        <end position="782"/>
    </location>
</feature>
<dbReference type="VEuPathDB" id="CryptoDB:Vbra_718"/>
<evidence type="ECO:0000256" key="1">
    <source>
        <dbReference type="SAM" id="MobiDB-lite"/>
    </source>
</evidence>
<feature type="compositionally biased region" description="Low complexity" evidence="1">
    <location>
        <begin position="558"/>
        <end position="581"/>
    </location>
</feature>
<gene>
    <name evidence="2" type="ORF">Vbra_718</name>
</gene>
<evidence type="ECO:0000313" key="3">
    <source>
        <dbReference type="Proteomes" id="UP000041254"/>
    </source>
</evidence>
<keyword evidence="3" id="KW-1185">Reference proteome</keyword>
<organism evidence="2 3">
    <name type="scientific">Vitrella brassicaformis (strain CCMP3155)</name>
    <dbReference type="NCBI Taxonomy" id="1169540"/>
    <lineage>
        <taxon>Eukaryota</taxon>
        <taxon>Sar</taxon>
        <taxon>Alveolata</taxon>
        <taxon>Colpodellida</taxon>
        <taxon>Vitrellaceae</taxon>
        <taxon>Vitrella</taxon>
    </lineage>
</organism>
<proteinExistence type="predicted"/>
<feature type="region of interest" description="Disordered" evidence="1">
    <location>
        <begin position="114"/>
        <end position="133"/>
    </location>
</feature>
<dbReference type="InParanoid" id="A0A0G4FPL9"/>
<feature type="compositionally biased region" description="Basic and acidic residues" evidence="1">
    <location>
        <begin position="935"/>
        <end position="946"/>
    </location>
</feature>
<feature type="region of interest" description="Disordered" evidence="1">
    <location>
        <begin position="1054"/>
        <end position="1078"/>
    </location>
</feature>
<feature type="region of interest" description="Disordered" evidence="1">
    <location>
        <begin position="537"/>
        <end position="623"/>
    </location>
</feature>
<protein>
    <recommendedName>
        <fullName evidence="4">EF-hand domain-containing protein</fullName>
    </recommendedName>
</protein>
<dbReference type="AlphaFoldDB" id="A0A0G4FPL9"/>